<name>L9Y0E2_9EURY</name>
<comment type="caution">
    <text evidence="2">The sequence shown here is derived from an EMBL/GenBank/DDBJ whole genome shotgun (WGS) entry which is preliminary data.</text>
</comment>
<organism evidence="2 3">
    <name type="scientific">Natrinema versiforme JCM 10478</name>
    <dbReference type="NCBI Taxonomy" id="1227496"/>
    <lineage>
        <taxon>Archaea</taxon>
        <taxon>Methanobacteriati</taxon>
        <taxon>Methanobacteriota</taxon>
        <taxon>Stenosarchaea group</taxon>
        <taxon>Halobacteria</taxon>
        <taxon>Halobacteriales</taxon>
        <taxon>Natrialbaceae</taxon>
        <taxon>Natrinema</taxon>
    </lineage>
</organism>
<feature type="transmembrane region" description="Helical" evidence="1">
    <location>
        <begin position="20"/>
        <end position="45"/>
    </location>
</feature>
<dbReference type="AlphaFoldDB" id="L9Y0E2"/>
<evidence type="ECO:0000313" key="2">
    <source>
        <dbReference type="EMBL" id="ELY66343.1"/>
    </source>
</evidence>
<keyword evidence="1" id="KW-0472">Membrane</keyword>
<keyword evidence="1" id="KW-1133">Transmembrane helix</keyword>
<dbReference type="PATRIC" id="fig|1227496.3.peg.2682"/>
<gene>
    <name evidence="2" type="ORF">C489_13336</name>
</gene>
<dbReference type="EMBL" id="AOID01000036">
    <property type="protein sequence ID" value="ELY66343.1"/>
    <property type="molecule type" value="Genomic_DNA"/>
</dbReference>
<protein>
    <submittedName>
        <fullName evidence="2">Uncharacterized protein</fullName>
    </submittedName>
</protein>
<dbReference type="Pfam" id="PF24352">
    <property type="entry name" value="DUF7512"/>
    <property type="match status" value="1"/>
</dbReference>
<proteinExistence type="predicted"/>
<evidence type="ECO:0000313" key="3">
    <source>
        <dbReference type="Proteomes" id="UP000011632"/>
    </source>
</evidence>
<evidence type="ECO:0000256" key="1">
    <source>
        <dbReference type="SAM" id="Phobius"/>
    </source>
</evidence>
<reference evidence="2 3" key="1">
    <citation type="journal article" date="2014" name="PLoS Genet.">
        <title>Phylogenetically driven sequencing of extremely halophilic archaea reveals strategies for static and dynamic osmo-response.</title>
        <authorList>
            <person name="Becker E.A."/>
            <person name="Seitzer P.M."/>
            <person name="Tritt A."/>
            <person name="Larsen D."/>
            <person name="Krusor M."/>
            <person name="Yao A.I."/>
            <person name="Wu D."/>
            <person name="Madern D."/>
            <person name="Eisen J.A."/>
            <person name="Darling A.E."/>
            <person name="Facciotti M.T."/>
        </authorList>
    </citation>
    <scope>NUCLEOTIDE SEQUENCE [LARGE SCALE GENOMIC DNA]</scope>
    <source>
        <strain evidence="2 3">JCM 10478</strain>
    </source>
</reference>
<keyword evidence="1" id="KW-0812">Transmembrane</keyword>
<sequence>MHTTERWWSIPMIDLAASSSAVQSGALVGAVLLEAIVLYVGYGALERVATPIVEKITRA</sequence>
<dbReference type="STRING" id="1227496.C489_13336"/>
<accession>L9Y0E2</accession>
<keyword evidence="3" id="KW-1185">Reference proteome</keyword>
<dbReference type="Proteomes" id="UP000011632">
    <property type="component" value="Unassembled WGS sequence"/>
</dbReference>
<dbReference type="InterPro" id="IPR055934">
    <property type="entry name" value="DUF7512"/>
</dbReference>